<protein>
    <submittedName>
        <fullName evidence="1">Uncharacterized protein</fullName>
    </submittedName>
</protein>
<dbReference type="Proteomes" id="UP000018817">
    <property type="component" value="Unassembled WGS sequence"/>
</dbReference>
<sequence length="122" mass="13353">MSRSSSFEFRHFLTRSLKVFPPSSVNADDVKSSVMTYFCARFTCADLLVVGMDLPYFSPTMPNCWYVSTSTNSSNWPDGSSIADCDASTGAFLATMNTAPPSVRYSRMKVGDRNMSTGALIS</sequence>
<dbReference type="VEuPathDB" id="FungiDB:PPTG_23566"/>
<proteinExistence type="predicted"/>
<organism evidence="1 2">
    <name type="scientific">Phytophthora nicotianae (strain INRA-310)</name>
    <name type="common">Phytophthora parasitica</name>
    <dbReference type="NCBI Taxonomy" id="761204"/>
    <lineage>
        <taxon>Eukaryota</taxon>
        <taxon>Sar</taxon>
        <taxon>Stramenopiles</taxon>
        <taxon>Oomycota</taxon>
        <taxon>Peronosporomycetes</taxon>
        <taxon>Peronosporales</taxon>
        <taxon>Peronosporaceae</taxon>
        <taxon>Phytophthora</taxon>
    </lineage>
</organism>
<evidence type="ECO:0000313" key="2">
    <source>
        <dbReference type="Proteomes" id="UP000018817"/>
    </source>
</evidence>
<reference evidence="1 2" key="2">
    <citation type="submission" date="2013-11" db="EMBL/GenBank/DDBJ databases">
        <title>The Genome Sequence of Phytophthora parasitica INRA-310.</title>
        <authorList>
            <consortium name="The Broad Institute Genomics Platform"/>
            <person name="Russ C."/>
            <person name="Tyler B."/>
            <person name="Panabieres F."/>
            <person name="Shan W."/>
            <person name="Tripathy S."/>
            <person name="Grunwald N."/>
            <person name="Machado M."/>
            <person name="Johnson C.S."/>
            <person name="Arredondo F."/>
            <person name="Hong C."/>
            <person name="Coffey M."/>
            <person name="Young S.K."/>
            <person name="Zeng Q."/>
            <person name="Gargeya S."/>
            <person name="Fitzgerald M."/>
            <person name="Abouelleil A."/>
            <person name="Alvarado L."/>
            <person name="Chapman S.B."/>
            <person name="Gainer-Dewar J."/>
            <person name="Goldberg J."/>
            <person name="Griggs A."/>
            <person name="Gujja S."/>
            <person name="Hansen M."/>
            <person name="Howarth C."/>
            <person name="Imamovic A."/>
            <person name="Ireland A."/>
            <person name="Larimer J."/>
            <person name="McCowan C."/>
            <person name="Murphy C."/>
            <person name="Pearson M."/>
            <person name="Poon T.W."/>
            <person name="Priest M."/>
            <person name="Roberts A."/>
            <person name="Saif S."/>
            <person name="Shea T."/>
            <person name="Sykes S."/>
            <person name="Wortman J."/>
            <person name="Nusbaum C."/>
            <person name="Birren B."/>
        </authorList>
    </citation>
    <scope>NUCLEOTIDE SEQUENCE [LARGE SCALE GENOMIC DNA]</scope>
    <source>
        <strain evidence="1 2">INRA-310</strain>
    </source>
</reference>
<dbReference type="EMBL" id="KI669603">
    <property type="protein sequence ID" value="ETN04531.1"/>
    <property type="molecule type" value="Genomic_DNA"/>
</dbReference>
<dbReference type="AlphaFoldDB" id="W2PV69"/>
<dbReference type="GeneID" id="20192165"/>
<evidence type="ECO:0000313" key="1">
    <source>
        <dbReference type="EMBL" id="ETN04531.1"/>
    </source>
</evidence>
<accession>W2PV69</accession>
<gene>
    <name evidence="1" type="ORF">PPTG_23566</name>
</gene>
<reference evidence="2" key="1">
    <citation type="submission" date="2011-12" db="EMBL/GenBank/DDBJ databases">
        <authorList>
            <consortium name="The Broad Institute Genome Sequencing Platform"/>
            <person name="Russ C."/>
            <person name="Tyler B."/>
            <person name="Panabieres F."/>
            <person name="Shan W."/>
            <person name="Tripathy S."/>
            <person name="Grunwald N."/>
            <person name="Machado M."/>
            <person name="Young S.K."/>
            <person name="Zeng Q."/>
            <person name="Gargeya S."/>
            <person name="Fitzgerald M."/>
            <person name="Haas B."/>
            <person name="Abouelleil A."/>
            <person name="Alvarado L."/>
            <person name="Arachchi H.M."/>
            <person name="Berlin A."/>
            <person name="Chapman S.B."/>
            <person name="Gearin G."/>
            <person name="Goldberg J."/>
            <person name="Griggs A."/>
            <person name="Gujja S."/>
            <person name="Hansen M."/>
            <person name="Heiman D."/>
            <person name="Howarth C."/>
            <person name="Larimer J."/>
            <person name="Lui A."/>
            <person name="MacDonald P.J.P."/>
            <person name="McCowen C."/>
            <person name="Montmayeur A."/>
            <person name="Murphy C."/>
            <person name="Neiman D."/>
            <person name="Pearson M."/>
            <person name="Priest M."/>
            <person name="Roberts A."/>
            <person name="Saif S."/>
            <person name="Shea T."/>
            <person name="Sisk P."/>
            <person name="Stolte C."/>
            <person name="Sykes S."/>
            <person name="Wortman J."/>
            <person name="Nusbaum C."/>
            <person name="Birren B."/>
        </authorList>
    </citation>
    <scope>NUCLEOTIDE SEQUENCE [LARGE SCALE GENOMIC DNA]</scope>
    <source>
        <strain evidence="2">INRA-310</strain>
    </source>
</reference>
<name>W2PV69_PHYN3</name>
<dbReference type="RefSeq" id="XP_008909925.1">
    <property type="nucleotide sequence ID" value="XM_008911677.1"/>
</dbReference>